<feature type="domain" description="CID" evidence="2">
    <location>
        <begin position="14"/>
        <end position="173"/>
    </location>
</feature>
<gene>
    <name evidence="3" type="ORF">EHS24_000491</name>
</gene>
<sequence>MADLKVRTGRVPHRQSTDQQAFDDLLDKTVRAPRLSGSKIKELSDSALRLVANDHHLVTSLLRLNTSLPTASTSRISSLYVFDAIARAAKSQVDKGNGRTPSTVRGQGTNAGLLAKMEGVVESWVAGMVDDGKGGVWSEGRDKTRKIIEIWRKGSTFPEACISQLAQRIAEADGGAAGPSKSVRSTTPISAPPAHLLARYGTSAKVSPAGSPALANAQPSAPAGQLPPEIMALLGVKSAAESAAEAKASTSSAIDAVLANVRNAPASALAPPAAAAPALDPAQLAALANLGTLSSLAVPPTASATPTPPMPLPPHGAASLPPRPTLPPLPANGDRYGNTNGHGNGSGSSYDDRNRRRSRSPENRYSRDPRDRDPRDRDPRDRDPRDRRVEFRERDSSRERRDYGDRRDDRRDSRDSRDSRDFRDRDRRDDRRDDRERDYPDRRGSSDRDHRSDFRAPLPPKPTDLPARPAGLPSRPSEPHQQHSQVQATAMSPTPVNAALGGAATATGGGGGGGSGAATLATFDMASFNPTQPESWAALAAAWHGSTGREPNQIELMQFLATGQVPDAMGMGMMGGGMGMMMGGGGGAGGMGGGMGMGMGGGHNTNGF</sequence>
<feature type="compositionally biased region" description="Basic and acidic residues" evidence="1">
    <location>
        <begin position="350"/>
        <end position="454"/>
    </location>
</feature>
<dbReference type="InterPro" id="IPR008942">
    <property type="entry name" value="ENTH_VHS"/>
</dbReference>
<dbReference type="EMBL" id="RSCE01000001">
    <property type="protein sequence ID" value="RSH87968.1"/>
    <property type="molecule type" value="Genomic_DNA"/>
</dbReference>
<evidence type="ECO:0000313" key="4">
    <source>
        <dbReference type="Proteomes" id="UP000279236"/>
    </source>
</evidence>
<dbReference type="STRING" id="105984.A0A427YA49"/>
<dbReference type="InterPro" id="IPR006569">
    <property type="entry name" value="CID_dom"/>
</dbReference>
<evidence type="ECO:0000313" key="3">
    <source>
        <dbReference type="EMBL" id="RSH87968.1"/>
    </source>
</evidence>
<organism evidence="3 4">
    <name type="scientific">Apiotrichum porosum</name>
    <dbReference type="NCBI Taxonomy" id="105984"/>
    <lineage>
        <taxon>Eukaryota</taxon>
        <taxon>Fungi</taxon>
        <taxon>Dikarya</taxon>
        <taxon>Basidiomycota</taxon>
        <taxon>Agaricomycotina</taxon>
        <taxon>Tremellomycetes</taxon>
        <taxon>Trichosporonales</taxon>
        <taxon>Trichosporonaceae</taxon>
        <taxon>Apiotrichum</taxon>
    </lineage>
</organism>
<dbReference type="AlphaFoldDB" id="A0A427YA49"/>
<feature type="region of interest" description="Disordered" evidence="1">
    <location>
        <begin position="299"/>
        <end position="490"/>
    </location>
</feature>
<keyword evidence="4" id="KW-1185">Reference proteome</keyword>
<accession>A0A427YA49</accession>
<dbReference type="Proteomes" id="UP000279236">
    <property type="component" value="Unassembled WGS sequence"/>
</dbReference>
<dbReference type="PROSITE" id="PS51391">
    <property type="entry name" value="CID"/>
    <property type="match status" value="1"/>
</dbReference>
<protein>
    <recommendedName>
        <fullName evidence="2">CID domain-containing protein</fullName>
    </recommendedName>
</protein>
<name>A0A427YA49_9TREE</name>
<dbReference type="GeneID" id="39585034"/>
<proteinExistence type="predicted"/>
<reference evidence="3 4" key="1">
    <citation type="submission" date="2018-11" db="EMBL/GenBank/DDBJ databases">
        <title>Genome sequence of Apiotrichum porosum DSM 27194.</title>
        <authorList>
            <person name="Aliyu H."/>
            <person name="Gorte O."/>
            <person name="Ochsenreither K."/>
        </authorList>
    </citation>
    <scope>NUCLEOTIDE SEQUENCE [LARGE SCALE GENOMIC DNA]</scope>
    <source>
        <strain evidence="3 4">DSM 27194</strain>
    </source>
</reference>
<feature type="compositionally biased region" description="Pro residues" evidence="1">
    <location>
        <begin position="321"/>
        <end position="330"/>
    </location>
</feature>
<comment type="caution">
    <text evidence="3">The sequence shown here is derived from an EMBL/GenBank/DDBJ whole genome shotgun (WGS) entry which is preliminary data.</text>
</comment>
<dbReference type="OrthoDB" id="79367at2759"/>
<evidence type="ECO:0000259" key="2">
    <source>
        <dbReference type="PROSITE" id="PS51391"/>
    </source>
</evidence>
<dbReference type="RefSeq" id="XP_028480176.1">
    <property type="nucleotide sequence ID" value="XM_028616319.1"/>
</dbReference>
<evidence type="ECO:0000256" key="1">
    <source>
        <dbReference type="SAM" id="MobiDB-lite"/>
    </source>
</evidence>
<dbReference type="Gene3D" id="1.25.40.90">
    <property type="match status" value="1"/>
</dbReference>
<feature type="region of interest" description="Disordered" evidence="1">
    <location>
        <begin position="1"/>
        <end position="20"/>
    </location>
</feature>